<name>A0ABX0H2D5_9ACTN</name>
<sequence length="612" mass="64873">MATARPTPTISPRGAGGGEGGIFMLLGGFALVFGASVSLWVSAGLTGAWAAHSGGHGWAWQPGPFSPLLAIDFARHSDTYLTGKGVWAGTDLRQLVGVAVAVLAAIAVPLLLLVRSFTKASRRAPDPGRLMATVEDVKHLTQPELAKRAASLRPSLAGIKPKNLTPAQVGFTLGRLARVGRRLQGSWEDVVLLFMAPRSGKTTVFSIPLTLEAPGAVVQTSNKSDGWAATAALRAKDTGERVWTFDPQQIARVPQTWWWDPLRAVTTVEEAERLAAHFINVTGTDTKDDIWKQSGAELVASLLLAAAVSGGTLADVYKWVTQENSPLPAQLLRQAGWDAIASSLDGTRTMAEETRSGVFFNARSALACLRNPEITAWVTPPTSANADSIEEFDATAFPTSRQTLYLLSKDGGGSAAPLVAALTDRVLREAVAAAERRRGGRLDAPMLVMLDEAANICRIGDLPQLYSHLGSRGIVVLTVLQSYAQGVGVWGETGMKALWGAATLKVIGSGIQDPTFAEDLSKLVGDYDYTSVSVSRGDGKSNRSRSVQTRRILPASDISALPKWRTIVFSTGARPALVRSLPFFEGPRKNEIGAAQKAAEAQIEAAAQGAAA</sequence>
<dbReference type="Pfam" id="PF12696">
    <property type="entry name" value="TraG-D_C"/>
    <property type="match status" value="1"/>
</dbReference>
<dbReference type="InterPro" id="IPR032689">
    <property type="entry name" value="TraG-D_C"/>
</dbReference>
<dbReference type="EMBL" id="JAANNP010000109">
    <property type="protein sequence ID" value="NHC16209.1"/>
    <property type="molecule type" value="Genomic_DNA"/>
</dbReference>
<comment type="caution">
    <text evidence="8">The sequence shown here is derived from an EMBL/GenBank/DDBJ whole genome shotgun (WGS) entry which is preliminary data.</text>
</comment>
<dbReference type="RefSeq" id="WP_166284671.1">
    <property type="nucleotide sequence ID" value="NZ_JAANNP010000109.1"/>
</dbReference>
<organism evidence="8 9">
    <name type="scientific">Motilibacter deserti</name>
    <dbReference type="NCBI Taxonomy" id="2714956"/>
    <lineage>
        <taxon>Bacteria</taxon>
        <taxon>Bacillati</taxon>
        <taxon>Actinomycetota</taxon>
        <taxon>Actinomycetes</taxon>
        <taxon>Motilibacterales</taxon>
        <taxon>Motilibacteraceae</taxon>
        <taxon>Motilibacter</taxon>
    </lineage>
</organism>
<feature type="transmembrane region" description="Helical" evidence="6">
    <location>
        <begin position="95"/>
        <end position="114"/>
    </location>
</feature>
<evidence type="ECO:0000313" key="8">
    <source>
        <dbReference type="EMBL" id="NHC16209.1"/>
    </source>
</evidence>
<dbReference type="CDD" id="cd01127">
    <property type="entry name" value="TrwB_TraG_TraD_VirD4"/>
    <property type="match status" value="1"/>
</dbReference>
<evidence type="ECO:0000256" key="3">
    <source>
        <dbReference type="ARBA" id="ARBA00022692"/>
    </source>
</evidence>
<dbReference type="PANTHER" id="PTHR37937:SF1">
    <property type="entry name" value="CONJUGATIVE TRANSFER: DNA TRANSPORT"/>
    <property type="match status" value="1"/>
</dbReference>
<evidence type="ECO:0000256" key="1">
    <source>
        <dbReference type="ARBA" id="ARBA00004651"/>
    </source>
</evidence>
<dbReference type="PANTHER" id="PTHR37937">
    <property type="entry name" value="CONJUGATIVE TRANSFER: DNA TRANSPORT"/>
    <property type="match status" value="1"/>
</dbReference>
<keyword evidence="5 6" id="KW-0472">Membrane</keyword>
<evidence type="ECO:0000256" key="6">
    <source>
        <dbReference type="SAM" id="Phobius"/>
    </source>
</evidence>
<feature type="transmembrane region" description="Helical" evidence="6">
    <location>
        <begin position="21"/>
        <end position="41"/>
    </location>
</feature>
<protein>
    <submittedName>
        <fullName evidence="8">Type IV secretory system conjugative DNA transfer family protein</fullName>
    </submittedName>
</protein>
<dbReference type="InterPro" id="IPR051539">
    <property type="entry name" value="T4SS-coupling_protein"/>
</dbReference>
<proteinExistence type="predicted"/>
<dbReference type="InterPro" id="IPR027417">
    <property type="entry name" value="P-loop_NTPase"/>
</dbReference>
<dbReference type="Gene3D" id="3.40.50.300">
    <property type="entry name" value="P-loop containing nucleotide triphosphate hydrolases"/>
    <property type="match status" value="1"/>
</dbReference>
<dbReference type="SUPFAM" id="SSF52540">
    <property type="entry name" value="P-loop containing nucleoside triphosphate hydrolases"/>
    <property type="match status" value="1"/>
</dbReference>
<evidence type="ECO:0000313" key="9">
    <source>
        <dbReference type="Proteomes" id="UP000800981"/>
    </source>
</evidence>
<keyword evidence="2" id="KW-1003">Cell membrane</keyword>
<gene>
    <name evidence="8" type="ORF">G9H71_20700</name>
</gene>
<evidence type="ECO:0000259" key="7">
    <source>
        <dbReference type="Pfam" id="PF12696"/>
    </source>
</evidence>
<reference evidence="8 9" key="1">
    <citation type="submission" date="2020-03" db="EMBL/GenBank/DDBJ databases">
        <title>Two novel Motilibacter sp.</title>
        <authorList>
            <person name="Liu S."/>
        </authorList>
    </citation>
    <scope>NUCLEOTIDE SEQUENCE [LARGE SCALE GENOMIC DNA]</scope>
    <source>
        <strain evidence="8 9">E257</strain>
    </source>
</reference>
<keyword evidence="9" id="KW-1185">Reference proteome</keyword>
<dbReference type="Proteomes" id="UP000800981">
    <property type="component" value="Unassembled WGS sequence"/>
</dbReference>
<feature type="domain" description="TraD/TraG TraM recognition site" evidence="7">
    <location>
        <begin position="445"/>
        <end position="563"/>
    </location>
</feature>
<keyword evidence="4 6" id="KW-1133">Transmembrane helix</keyword>
<comment type="subcellular location">
    <subcellularLocation>
        <location evidence="1">Cell membrane</location>
        <topology evidence="1">Multi-pass membrane protein</topology>
    </subcellularLocation>
</comment>
<evidence type="ECO:0000256" key="2">
    <source>
        <dbReference type="ARBA" id="ARBA00022475"/>
    </source>
</evidence>
<keyword evidence="3 6" id="KW-0812">Transmembrane</keyword>
<accession>A0ABX0H2D5</accession>
<evidence type="ECO:0000256" key="5">
    <source>
        <dbReference type="ARBA" id="ARBA00023136"/>
    </source>
</evidence>
<evidence type="ECO:0000256" key="4">
    <source>
        <dbReference type="ARBA" id="ARBA00022989"/>
    </source>
</evidence>